<name>A0A226EA73_FOLCA</name>
<organism evidence="1 2">
    <name type="scientific">Folsomia candida</name>
    <name type="common">Springtail</name>
    <dbReference type="NCBI Taxonomy" id="158441"/>
    <lineage>
        <taxon>Eukaryota</taxon>
        <taxon>Metazoa</taxon>
        <taxon>Ecdysozoa</taxon>
        <taxon>Arthropoda</taxon>
        <taxon>Hexapoda</taxon>
        <taxon>Collembola</taxon>
        <taxon>Entomobryomorpha</taxon>
        <taxon>Isotomoidea</taxon>
        <taxon>Isotomidae</taxon>
        <taxon>Proisotominae</taxon>
        <taxon>Folsomia</taxon>
    </lineage>
</organism>
<evidence type="ECO:0000313" key="2">
    <source>
        <dbReference type="Proteomes" id="UP000198287"/>
    </source>
</evidence>
<dbReference type="AlphaFoldDB" id="A0A226EA73"/>
<proteinExistence type="predicted"/>
<dbReference type="EMBL" id="LNIX01000005">
    <property type="protein sequence ID" value="OXA54300.1"/>
    <property type="molecule type" value="Genomic_DNA"/>
</dbReference>
<gene>
    <name evidence="1" type="ORF">Fcan01_11278</name>
</gene>
<accession>A0A226EA73</accession>
<sequence>MEDVFLKHNYINRKVISKSTHCLQITSDVALSKKPPSPKVTLDGGNDITNRFINFESFRPANACSNSTDWTNGFAIILNGPTITTNNSTPTAAKSIKIEYETTVDDVIRVYNAKLSHAVTLPTNMDMMGCLNTELCRSVRICKTL</sequence>
<dbReference type="Proteomes" id="UP000198287">
    <property type="component" value="Unassembled WGS sequence"/>
</dbReference>
<evidence type="ECO:0000313" key="1">
    <source>
        <dbReference type="EMBL" id="OXA54300.1"/>
    </source>
</evidence>
<reference evidence="1 2" key="1">
    <citation type="submission" date="2015-12" db="EMBL/GenBank/DDBJ databases">
        <title>The genome of Folsomia candida.</title>
        <authorList>
            <person name="Faddeeva A."/>
            <person name="Derks M.F."/>
            <person name="Anvar Y."/>
            <person name="Smit S."/>
            <person name="Van Straalen N."/>
            <person name="Roelofs D."/>
        </authorList>
    </citation>
    <scope>NUCLEOTIDE SEQUENCE [LARGE SCALE GENOMIC DNA]</scope>
    <source>
        <strain evidence="1 2">VU population</strain>
        <tissue evidence="1">Whole body</tissue>
    </source>
</reference>
<comment type="caution">
    <text evidence="1">The sequence shown here is derived from an EMBL/GenBank/DDBJ whole genome shotgun (WGS) entry which is preliminary data.</text>
</comment>
<protein>
    <submittedName>
        <fullName evidence="1">Uncharacterized protein</fullName>
    </submittedName>
</protein>
<keyword evidence="2" id="KW-1185">Reference proteome</keyword>